<keyword evidence="8 11" id="KW-0472">Membrane</keyword>
<dbReference type="InterPro" id="IPR045584">
    <property type="entry name" value="Pilin-like"/>
</dbReference>
<dbReference type="InterPro" id="IPR012902">
    <property type="entry name" value="N_methyl_site"/>
</dbReference>
<keyword evidence="3" id="KW-1003">Cell membrane</keyword>
<evidence type="ECO:0000259" key="12">
    <source>
        <dbReference type="Pfam" id="PF12019"/>
    </source>
</evidence>
<dbReference type="GO" id="GO:0015628">
    <property type="term" value="P:protein secretion by the type II secretion system"/>
    <property type="evidence" value="ECO:0007669"/>
    <property type="project" value="InterPro"/>
</dbReference>
<evidence type="ECO:0000256" key="8">
    <source>
        <dbReference type="ARBA" id="ARBA00023136"/>
    </source>
</evidence>
<evidence type="ECO:0000256" key="6">
    <source>
        <dbReference type="ARBA" id="ARBA00022692"/>
    </source>
</evidence>
<dbReference type="Proteomes" id="UP001139333">
    <property type="component" value="Unassembled WGS sequence"/>
</dbReference>
<evidence type="ECO:0000256" key="3">
    <source>
        <dbReference type="ARBA" id="ARBA00022475"/>
    </source>
</evidence>
<dbReference type="EMBL" id="JAKIKP010000001">
    <property type="protein sequence ID" value="MCL1141476.1"/>
    <property type="molecule type" value="Genomic_DNA"/>
</dbReference>
<evidence type="ECO:0000313" key="14">
    <source>
        <dbReference type="Proteomes" id="UP001139333"/>
    </source>
</evidence>
<keyword evidence="7 11" id="KW-1133">Transmembrane helix</keyword>
<dbReference type="Gene3D" id="3.55.40.10">
    <property type="entry name" value="minor pseudopilin epsh domain"/>
    <property type="match status" value="1"/>
</dbReference>
<dbReference type="GO" id="GO:0005886">
    <property type="term" value="C:plasma membrane"/>
    <property type="evidence" value="ECO:0007669"/>
    <property type="project" value="UniProtKB-SubCell"/>
</dbReference>
<dbReference type="SUPFAM" id="SSF54523">
    <property type="entry name" value="Pili subunits"/>
    <property type="match status" value="1"/>
</dbReference>
<evidence type="ECO:0000256" key="5">
    <source>
        <dbReference type="ARBA" id="ARBA00022519"/>
    </source>
</evidence>
<keyword evidence="5" id="KW-0997">Cell inner membrane</keyword>
<dbReference type="RefSeq" id="WP_248994150.1">
    <property type="nucleotide sequence ID" value="NZ_JAKIKP010000001.1"/>
</dbReference>
<evidence type="ECO:0000256" key="11">
    <source>
        <dbReference type="SAM" id="Phobius"/>
    </source>
</evidence>
<comment type="similarity">
    <text evidence="9">Belongs to the GSP H family.</text>
</comment>
<comment type="caution">
    <text evidence="13">The sequence shown here is derived from an EMBL/GenBank/DDBJ whole genome shotgun (WGS) entry which is preliminary data.</text>
</comment>
<gene>
    <name evidence="13" type="ORF">L2672_02000</name>
</gene>
<organism evidence="13 14">
    <name type="scientific">Shewanella gaetbuli</name>
    <dbReference type="NCBI Taxonomy" id="220752"/>
    <lineage>
        <taxon>Bacteria</taxon>
        <taxon>Pseudomonadati</taxon>
        <taxon>Pseudomonadota</taxon>
        <taxon>Gammaproteobacteria</taxon>
        <taxon>Alteromonadales</taxon>
        <taxon>Shewanellaceae</taxon>
        <taxon>Shewanella</taxon>
    </lineage>
</organism>
<dbReference type="AlphaFoldDB" id="A0A9X1ZH53"/>
<dbReference type="NCBIfam" id="TIGR02532">
    <property type="entry name" value="IV_pilin_GFxxxE"/>
    <property type="match status" value="1"/>
</dbReference>
<accession>A0A9X1ZH53</accession>
<evidence type="ECO:0000256" key="9">
    <source>
        <dbReference type="ARBA" id="ARBA00025772"/>
    </source>
</evidence>
<dbReference type="GO" id="GO:0015627">
    <property type="term" value="C:type II protein secretion system complex"/>
    <property type="evidence" value="ECO:0007669"/>
    <property type="project" value="InterPro"/>
</dbReference>
<comment type="subcellular location">
    <subcellularLocation>
        <location evidence="1">Cell inner membrane</location>
        <topology evidence="1">Single-pass membrane protein</topology>
    </subcellularLocation>
</comment>
<evidence type="ECO:0000256" key="1">
    <source>
        <dbReference type="ARBA" id="ARBA00004377"/>
    </source>
</evidence>
<dbReference type="InterPro" id="IPR022346">
    <property type="entry name" value="T2SS_GspH"/>
</dbReference>
<name>A0A9X1ZH53_9GAMM</name>
<feature type="transmembrane region" description="Helical" evidence="11">
    <location>
        <begin position="12"/>
        <end position="34"/>
    </location>
</feature>
<reference evidence="13" key="1">
    <citation type="submission" date="2022-01" db="EMBL/GenBank/DDBJ databases">
        <title>Whole genome-based taxonomy of the Shewanellaceae.</title>
        <authorList>
            <person name="Martin-Rodriguez A.J."/>
        </authorList>
    </citation>
    <scope>NUCLEOTIDE SEQUENCE</scope>
    <source>
        <strain evidence="13">DSM 16422</strain>
    </source>
</reference>
<dbReference type="Pfam" id="PF12019">
    <property type="entry name" value="GspH"/>
    <property type="match status" value="1"/>
</dbReference>
<sequence length="178" mass="19875">MIHYTRPIVFHAGFNLIELMAIVAITSILATIAVPSFKAVQLQIRASSNISAIQQALYLARNMAINYGTRVTVCPLEHRNCGRNWQAGFSIFTDSGQTNFLDSQDRVLKVINAFNTNDIVQYNRKAIRFQPDGLASGTNGTFTYCPEKFDSPYSKAVIINQAGRVRLSKKRKIICANK</sequence>
<keyword evidence="14" id="KW-1185">Reference proteome</keyword>
<evidence type="ECO:0000256" key="4">
    <source>
        <dbReference type="ARBA" id="ARBA00022481"/>
    </source>
</evidence>
<evidence type="ECO:0000256" key="7">
    <source>
        <dbReference type="ARBA" id="ARBA00022989"/>
    </source>
</evidence>
<keyword evidence="6 11" id="KW-0812">Transmembrane</keyword>
<proteinExistence type="inferred from homology"/>
<evidence type="ECO:0000256" key="2">
    <source>
        <dbReference type="ARBA" id="ARBA00021549"/>
    </source>
</evidence>
<feature type="domain" description="General secretion pathway GspH" evidence="12">
    <location>
        <begin position="51"/>
        <end position="163"/>
    </location>
</feature>
<evidence type="ECO:0000256" key="10">
    <source>
        <dbReference type="ARBA" id="ARBA00030775"/>
    </source>
</evidence>
<protein>
    <recommendedName>
        <fullName evidence="2">Type II secretion system protein H</fullName>
    </recommendedName>
    <alternativeName>
        <fullName evidence="10">General secretion pathway protein H</fullName>
    </alternativeName>
</protein>
<evidence type="ECO:0000313" key="13">
    <source>
        <dbReference type="EMBL" id="MCL1141476.1"/>
    </source>
</evidence>
<keyword evidence="4" id="KW-0488">Methylation</keyword>